<dbReference type="Proteomes" id="UP000321595">
    <property type="component" value="Chromosome"/>
</dbReference>
<feature type="repeat" description="TPR" evidence="1">
    <location>
        <begin position="154"/>
        <end position="187"/>
    </location>
</feature>
<dbReference type="Pfam" id="PF14559">
    <property type="entry name" value="TPR_19"/>
    <property type="match status" value="2"/>
</dbReference>
<dbReference type="EMBL" id="CP042467">
    <property type="protein sequence ID" value="QED28567.1"/>
    <property type="molecule type" value="Genomic_DNA"/>
</dbReference>
<dbReference type="KEGG" id="bbae:FRD01_15265"/>
<dbReference type="SMART" id="SM00386">
    <property type="entry name" value="HAT"/>
    <property type="match status" value="4"/>
</dbReference>
<sequence>MNDTLQNSLAALLSNGLESLKTSTYRALRKDDVSVALKEANEEYAKKGPKDLDSALTYALILISRDLTEEAMNILRKVAEFHGHEPTTQLAQIDALLAKGDDEAARALMEGMSHVVFQDTRHLAYLGDLFMDAGEELRAFEMYMKALDQGSTDAEVASKAALLLGASGRAEEAAAMYERAADFDPEDPEHWFLAAESWMEVEEFKYAADAYKRVLKFDEENPRLWLFYGVALSEAGELHEALKAFDKARKLEPDEAEHWLNCAHLLMELGDMEAARRHYEKAALINPEDPEAVNGMVAAAFELGDVELAETLAKRAILMDPENPDSVYNLGVIQLAMNHTKDAEATFRTAITIDPDDPRYLSSLAMVLLRKSEVSEALQMAEQAHSQPEFDATSAFEFTRDLMRFGGADHVLGFVGKVATLDPRWEAIRPLFEYLALALRRKEDGTKDRLHEFIAAIKEMPELIPIEWDFEEIERLATGLESGARDVLEMMVAVLEGRKELSQLESKAA</sequence>
<organism evidence="2 3">
    <name type="scientific">Microvenator marinus</name>
    <dbReference type="NCBI Taxonomy" id="2600177"/>
    <lineage>
        <taxon>Bacteria</taxon>
        <taxon>Deltaproteobacteria</taxon>
        <taxon>Bradymonadales</taxon>
        <taxon>Microvenatoraceae</taxon>
        <taxon>Microvenator</taxon>
    </lineage>
</organism>
<protein>
    <submittedName>
        <fullName evidence="2">Tetratricopeptide repeat protein</fullName>
    </submittedName>
</protein>
<proteinExistence type="predicted"/>
<dbReference type="InterPro" id="IPR011990">
    <property type="entry name" value="TPR-like_helical_dom_sf"/>
</dbReference>
<evidence type="ECO:0000313" key="3">
    <source>
        <dbReference type="Proteomes" id="UP000321595"/>
    </source>
</evidence>
<feature type="repeat" description="TPR" evidence="1">
    <location>
        <begin position="256"/>
        <end position="289"/>
    </location>
</feature>
<dbReference type="PANTHER" id="PTHR12558:SF13">
    <property type="entry name" value="CELL DIVISION CYCLE PROTEIN 27 HOMOLOG"/>
    <property type="match status" value="1"/>
</dbReference>
<keyword evidence="1" id="KW-0802">TPR repeat</keyword>
<dbReference type="RefSeq" id="WP_146961111.1">
    <property type="nucleotide sequence ID" value="NZ_CP042467.1"/>
</dbReference>
<dbReference type="Gene3D" id="1.25.40.10">
    <property type="entry name" value="Tetratricopeptide repeat domain"/>
    <property type="match status" value="1"/>
</dbReference>
<dbReference type="InterPro" id="IPR019734">
    <property type="entry name" value="TPR_rpt"/>
</dbReference>
<feature type="repeat" description="TPR" evidence="1">
    <location>
        <begin position="188"/>
        <end position="221"/>
    </location>
</feature>
<gene>
    <name evidence="2" type="ORF">FRD01_15265</name>
</gene>
<dbReference type="Pfam" id="PF13432">
    <property type="entry name" value="TPR_16"/>
    <property type="match status" value="1"/>
</dbReference>
<reference evidence="2 3" key="1">
    <citation type="submission" date="2019-08" db="EMBL/GenBank/DDBJ databases">
        <authorList>
            <person name="Liang Q."/>
        </authorList>
    </citation>
    <scope>NUCLEOTIDE SEQUENCE [LARGE SCALE GENOMIC DNA]</scope>
    <source>
        <strain evidence="2 3">V1718</strain>
    </source>
</reference>
<dbReference type="PANTHER" id="PTHR12558">
    <property type="entry name" value="CELL DIVISION CYCLE 16,23,27"/>
    <property type="match status" value="1"/>
</dbReference>
<evidence type="ECO:0000256" key="1">
    <source>
        <dbReference type="PROSITE-ProRule" id="PRU00339"/>
    </source>
</evidence>
<dbReference type="OrthoDB" id="220004at2"/>
<dbReference type="PROSITE" id="PS50005">
    <property type="entry name" value="TPR"/>
    <property type="match status" value="5"/>
</dbReference>
<evidence type="ECO:0000313" key="2">
    <source>
        <dbReference type="EMBL" id="QED28567.1"/>
    </source>
</evidence>
<dbReference type="InterPro" id="IPR003107">
    <property type="entry name" value="HAT"/>
</dbReference>
<dbReference type="SMART" id="SM00028">
    <property type="entry name" value="TPR"/>
    <property type="match status" value="8"/>
</dbReference>
<dbReference type="AlphaFoldDB" id="A0A5B8XTW4"/>
<dbReference type="GO" id="GO:0006396">
    <property type="term" value="P:RNA processing"/>
    <property type="evidence" value="ECO:0007669"/>
    <property type="project" value="InterPro"/>
</dbReference>
<name>A0A5B8XTW4_9DELT</name>
<feature type="repeat" description="TPR" evidence="1">
    <location>
        <begin position="222"/>
        <end position="255"/>
    </location>
</feature>
<feature type="repeat" description="TPR" evidence="1">
    <location>
        <begin position="324"/>
        <end position="357"/>
    </location>
</feature>
<dbReference type="SUPFAM" id="SSF48452">
    <property type="entry name" value="TPR-like"/>
    <property type="match status" value="1"/>
</dbReference>
<keyword evidence="3" id="KW-1185">Reference proteome</keyword>
<accession>A0A5B8XTW4</accession>